<organism evidence="3 4">
    <name type="scientific">Myxococcus fulvus</name>
    <dbReference type="NCBI Taxonomy" id="33"/>
    <lineage>
        <taxon>Bacteria</taxon>
        <taxon>Pseudomonadati</taxon>
        <taxon>Myxococcota</taxon>
        <taxon>Myxococcia</taxon>
        <taxon>Myxococcales</taxon>
        <taxon>Cystobacterineae</taxon>
        <taxon>Myxococcaceae</taxon>
        <taxon>Myxococcus</taxon>
    </lineage>
</organism>
<feature type="chain" id="PRO_5045345298" description="Lipoprotein" evidence="2">
    <location>
        <begin position="23"/>
        <end position="161"/>
    </location>
</feature>
<reference evidence="3 4" key="1">
    <citation type="submission" date="2016-10" db="EMBL/GenBank/DDBJ databases">
        <authorList>
            <person name="Varghese N."/>
            <person name="Submissions S."/>
        </authorList>
    </citation>
    <scope>NUCLEOTIDE SEQUENCE [LARGE SCALE GENOMIC DNA]</scope>
    <source>
        <strain evidence="3 4">DSM 16525</strain>
    </source>
</reference>
<evidence type="ECO:0000313" key="4">
    <source>
        <dbReference type="Proteomes" id="UP000183760"/>
    </source>
</evidence>
<gene>
    <name evidence="3" type="ORF">SAMN05443572_107234</name>
</gene>
<sequence length="161" mass="16416">MTTGRLTLTGLAVLATALGLGAPGCGDSATPCTDCPAMEGRYRMAFGDAGVPAECLNLGVELPRNRPLDVTRSADRLIGNLEGVGLLGTISAEGSFSMAGTGPGQDGGRMDTLSLAGRYTSPEGDGGTARLDGTFTGNFSRPGVEPPQRCSFVTPFSATRE</sequence>
<evidence type="ECO:0000313" key="3">
    <source>
        <dbReference type="EMBL" id="SEU26279.1"/>
    </source>
</evidence>
<dbReference type="RefSeq" id="WP_046713537.1">
    <property type="nucleotide sequence ID" value="NZ_BJXR01000036.1"/>
</dbReference>
<evidence type="ECO:0000256" key="1">
    <source>
        <dbReference type="SAM" id="MobiDB-lite"/>
    </source>
</evidence>
<protein>
    <recommendedName>
        <fullName evidence="5">Lipoprotein</fullName>
    </recommendedName>
</protein>
<comment type="caution">
    <text evidence="3">The sequence shown here is derived from an EMBL/GenBank/DDBJ whole genome shotgun (WGS) entry which is preliminary data.</text>
</comment>
<evidence type="ECO:0000256" key="2">
    <source>
        <dbReference type="SAM" id="SignalP"/>
    </source>
</evidence>
<accession>A0ABY1CNS2</accession>
<feature type="signal peptide" evidence="2">
    <location>
        <begin position="1"/>
        <end position="22"/>
    </location>
</feature>
<evidence type="ECO:0008006" key="5">
    <source>
        <dbReference type="Google" id="ProtNLM"/>
    </source>
</evidence>
<name>A0ABY1CNS2_MYXFU</name>
<dbReference type="EMBL" id="FOIB01000007">
    <property type="protein sequence ID" value="SEU26279.1"/>
    <property type="molecule type" value="Genomic_DNA"/>
</dbReference>
<feature type="region of interest" description="Disordered" evidence="1">
    <location>
        <begin position="97"/>
        <end position="130"/>
    </location>
</feature>
<keyword evidence="2" id="KW-0732">Signal</keyword>
<dbReference type="Proteomes" id="UP000183760">
    <property type="component" value="Unassembled WGS sequence"/>
</dbReference>
<keyword evidence="4" id="KW-1185">Reference proteome</keyword>
<proteinExistence type="predicted"/>